<sequence length="148" mass="15817">MSLRPAGLILVLLAVPVLLAGCADTPDVEPMVLVEPPMVVEAPRPVVPEAKMEVAAIPPPPAPARFAGHVASYKTLAEAEAAWPRLAERVPQLRTADRRYVEIDLGGQRGKVVRLLVGGFADRAAALHYCRSLRSANLYCAPHDLPAS</sequence>
<feature type="chain" id="PRO_5022162748" evidence="1">
    <location>
        <begin position="21"/>
        <end position="148"/>
    </location>
</feature>
<dbReference type="InterPro" id="IPR007730">
    <property type="entry name" value="SPOR-like_dom"/>
</dbReference>
<organism evidence="3 4">
    <name type="scientific">Ferrovibrio terrae</name>
    <dbReference type="NCBI Taxonomy" id="2594003"/>
    <lineage>
        <taxon>Bacteria</taxon>
        <taxon>Pseudomonadati</taxon>
        <taxon>Pseudomonadota</taxon>
        <taxon>Alphaproteobacteria</taxon>
        <taxon>Rhodospirillales</taxon>
        <taxon>Rhodospirillaceae</taxon>
        <taxon>Ferrovibrio</taxon>
    </lineage>
</organism>
<keyword evidence="4" id="KW-1185">Reference proteome</keyword>
<feature type="domain" description="SPOR" evidence="2">
    <location>
        <begin position="60"/>
        <end position="146"/>
    </location>
</feature>
<protein>
    <submittedName>
        <fullName evidence="3">SPOR domain-containing protein</fullName>
    </submittedName>
</protein>
<dbReference type="RefSeq" id="WP_144069445.1">
    <property type="nucleotide sequence ID" value="NZ_CP041636.1"/>
</dbReference>
<evidence type="ECO:0000313" key="4">
    <source>
        <dbReference type="Proteomes" id="UP000317496"/>
    </source>
</evidence>
<dbReference type="KEGG" id="fer:FNB15_14780"/>
<dbReference type="Gene3D" id="3.30.70.1070">
    <property type="entry name" value="Sporulation related repeat"/>
    <property type="match status" value="1"/>
</dbReference>
<dbReference type="SUPFAM" id="SSF110997">
    <property type="entry name" value="Sporulation related repeat"/>
    <property type="match status" value="1"/>
</dbReference>
<evidence type="ECO:0000313" key="3">
    <source>
        <dbReference type="EMBL" id="QDO98464.1"/>
    </source>
</evidence>
<evidence type="ECO:0000259" key="2">
    <source>
        <dbReference type="PROSITE" id="PS51724"/>
    </source>
</evidence>
<name>A0A516H3W1_9PROT</name>
<dbReference type="PROSITE" id="PS51724">
    <property type="entry name" value="SPOR"/>
    <property type="match status" value="1"/>
</dbReference>
<dbReference type="AlphaFoldDB" id="A0A516H3W1"/>
<reference evidence="3 4" key="1">
    <citation type="submission" date="2019-07" db="EMBL/GenBank/DDBJ databases">
        <title>Genome sequencing for Ferrovibrio sp. K5.</title>
        <authorList>
            <person name="Park S.-J."/>
        </authorList>
    </citation>
    <scope>NUCLEOTIDE SEQUENCE [LARGE SCALE GENOMIC DNA]</scope>
    <source>
        <strain evidence="3 4">K5</strain>
    </source>
</reference>
<dbReference type="PROSITE" id="PS51257">
    <property type="entry name" value="PROKAR_LIPOPROTEIN"/>
    <property type="match status" value="1"/>
</dbReference>
<feature type="signal peptide" evidence="1">
    <location>
        <begin position="1"/>
        <end position="20"/>
    </location>
</feature>
<dbReference type="OrthoDB" id="9764652at2"/>
<proteinExistence type="predicted"/>
<gene>
    <name evidence="3" type="ORF">FNB15_14780</name>
</gene>
<dbReference type="Pfam" id="PF05036">
    <property type="entry name" value="SPOR"/>
    <property type="match status" value="1"/>
</dbReference>
<dbReference type="EMBL" id="CP041636">
    <property type="protein sequence ID" value="QDO98464.1"/>
    <property type="molecule type" value="Genomic_DNA"/>
</dbReference>
<dbReference type="InterPro" id="IPR036680">
    <property type="entry name" value="SPOR-like_sf"/>
</dbReference>
<dbReference type="Proteomes" id="UP000317496">
    <property type="component" value="Chromosome"/>
</dbReference>
<dbReference type="GO" id="GO:0042834">
    <property type="term" value="F:peptidoglycan binding"/>
    <property type="evidence" value="ECO:0007669"/>
    <property type="project" value="InterPro"/>
</dbReference>
<keyword evidence="1" id="KW-0732">Signal</keyword>
<accession>A0A516H3W1</accession>
<evidence type="ECO:0000256" key="1">
    <source>
        <dbReference type="SAM" id="SignalP"/>
    </source>
</evidence>